<reference evidence="1" key="1">
    <citation type="submission" date="2020-06" db="EMBL/GenBank/DDBJ databases">
        <authorList>
            <person name="Li T."/>
            <person name="Hu X."/>
            <person name="Zhang T."/>
            <person name="Song X."/>
            <person name="Zhang H."/>
            <person name="Dai N."/>
            <person name="Sheng W."/>
            <person name="Hou X."/>
            <person name="Wei L."/>
        </authorList>
    </citation>
    <scope>NUCLEOTIDE SEQUENCE</scope>
    <source>
        <strain evidence="1">G01</strain>
        <tissue evidence="1">Leaf</tissue>
    </source>
</reference>
<dbReference type="SUPFAM" id="SSF51197">
    <property type="entry name" value="Clavaminate synthase-like"/>
    <property type="match status" value="1"/>
</dbReference>
<protein>
    <submittedName>
        <fullName evidence="1">2-oxoglutarate and iron-dependent oxygenase JMJD4</fullName>
    </submittedName>
</protein>
<reference evidence="1" key="2">
    <citation type="journal article" date="2024" name="Plant">
        <title>Genomic evolution and insights into agronomic trait innovations of Sesamum species.</title>
        <authorList>
            <person name="Miao H."/>
            <person name="Wang L."/>
            <person name="Qu L."/>
            <person name="Liu H."/>
            <person name="Sun Y."/>
            <person name="Le M."/>
            <person name="Wang Q."/>
            <person name="Wei S."/>
            <person name="Zheng Y."/>
            <person name="Lin W."/>
            <person name="Duan Y."/>
            <person name="Cao H."/>
            <person name="Xiong S."/>
            <person name="Wang X."/>
            <person name="Wei L."/>
            <person name="Li C."/>
            <person name="Ma Q."/>
            <person name="Ju M."/>
            <person name="Zhao R."/>
            <person name="Li G."/>
            <person name="Mu C."/>
            <person name="Tian Q."/>
            <person name="Mei H."/>
            <person name="Zhang T."/>
            <person name="Gao T."/>
            <person name="Zhang H."/>
        </authorList>
    </citation>
    <scope>NUCLEOTIDE SEQUENCE</scope>
    <source>
        <strain evidence="1">G01</strain>
    </source>
</reference>
<evidence type="ECO:0000313" key="1">
    <source>
        <dbReference type="EMBL" id="KAL0318538.1"/>
    </source>
</evidence>
<accession>A0AAW2LIG7</accession>
<gene>
    <name evidence="1" type="ORF">Sangu_2010000</name>
</gene>
<dbReference type="GO" id="GO:0005737">
    <property type="term" value="C:cytoplasm"/>
    <property type="evidence" value="ECO:0007669"/>
    <property type="project" value="TreeGrafter"/>
</dbReference>
<name>A0AAW2LIG7_9LAMI</name>
<proteinExistence type="predicted"/>
<dbReference type="GO" id="GO:0016706">
    <property type="term" value="F:2-oxoglutarate-dependent dioxygenase activity"/>
    <property type="evidence" value="ECO:0007669"/>
    <property type="project" value="TreeGrafter"/>
</dbReference>
<dbReference type="GO" id="GO:0045905">
    <property type="term" value="P:positive regulation of translational termination"/>
    <property type="evidence" value="ECO:0007669"/>
    <property type="project" value="TreeGrafter"/>
</dbReference>
<dbReference type="AlphaFoldDB" id="A0AAW2LIG7"/>
<dbReference type="EMBL" id="JACGWK010000013">
    <property type="protein sequence ID" value="KAL0318538.1"/>
    <property type="molecule type" value="Genomic_DNA"/>
</dbReference>
<dbReference type="PANTHER" id="PTHR12480">
    <property type="entry name" value="ARGININE DEMETHYLASE AND LYSYL-HYDROXYLASE JMJD"/>
    <property type="match status" value="1"/>
</dbReference>
<comment type="caution">
    <text evidence="1">The sequence shown here is derived from an EMBL/GenBank/DDBJ whole genome shotgun (WGS) entry which is preliminary data.</text>
</comment>
<dbReference type="Gene3D" id="2.60.120.650">
    <property type="entry name" value="Cupin"/>
    <property type="match status" value="1"/>
</dbReference>
<dbReference type="GO" id="GO:0043565">
    <property type="term" value="F:sequence-specific DNA binding"/>
    <property type="evidence" value="ECO:0007669"/>
    <property type="project" value="TreeGrafter"/>
</dbReference>
<dbReference type="GO" id="GO:0005634">
    <property type="term" value="C:nucleus"/>
    <property type="evidence" value="ECO:0007669"/>
    <property type="project" value="TreeGrafter"/>
</dbReference>
<dbReference type="InterPro" id="IPR050910">
    <property type="entry name" value="JMJD6_ArgDemeth/LysHydrox"/>
</dbReference>
<dbReference type="PANTHER" id="PTHR12480:SF6">
    <property type="entry name" value="2-OXOGLUTARATE AND IRON-DEPENDENT OXYGENASE JMJD4"/>
    <property type="match status" value="1"/>
</dbReference>
<organism evidence="1">
    <name type="scientific">Sesamum angustifolium</name>
    <dbReference type="NCBI Taxonomy" id="2727405"/>
    <lineage>
        <taxon>Eukaryota</taxon>
        <taxon>Viridiplantae</taxon>
        <taxon>Streptophyta</taxon>
        <taxon>Embryophyta</taxon>
        <taxon>Tracheophyta</taxon>
        <taxon>Spermatophyta</taxon>
        <taxon>Magnoliopsida</taxon>
        <taxon>eudicotyledons</taxon>
        <taxon>Gunneridae</taxon>
        <taxon>Pentapetalae</taxon>
        <taxon>asterids</taxon>
        <taxon>lamiids</taxon>
        <taxon>Lamiales</taxon>
        <taxon>Pedaliaceae</taxon>
        <taxon>Sesamum</taxon>
    </lineage>
</organism>
<sequence>MGLKIGGKVEKVNGKELSYGDFVEKYLARNQPVILTGLTEDWRACKDWVSDDGKPNLRFFSAHFGGSRVQVADCGTREFTDQKRIEMSVSEFVDRWLKLWSSGNGGADGNSLLYLKDWHVVKEYPEYVAYRTPTFFLDDWLNLYLDKYRMHDNPDSYQERDEVSCSDYRFVYMGAKGMDFRDFFVFMIRFAVANLLLLCQLTSDKRNINWNSSEIARHLLFNLKSIQCIALKMKSVAAWENRGINLMETIVDHSFVEFCNELGRTCNMMYNHSEKSSNPSQNLLEQEQLNLVDLFGSHICNPDELVTFLDGALELVGNMS</sequence>